<dbReference type="Proteomes" id="UP000484988">
    <property type="component" value="Unassembled WGS sequence"/>
</dbReference>
<protein>
    <submittedName>
        <fullName evidence="1">Uncharacterized protein</fullName>
    </submittedName>
</protein>
<sequence length="49" mass="5262">MDWWIWLIIALAVLAAVASSVVALQARRRSGSVIVAGRRSQAGRKGGRT</sequence>
<name>A0A6A0AQ14_9ACTN</name>
<accession>A0A6A0AQ14</accession>
<dbReference type="RefSeq" id="WP_173261747.1">
    <property type="nucleotide sequence ID" value="NZ_BLLG01000002.1"/>
</dbReference>
<gene>
    <name evidence="1" type="ORF">SCWH03_07890</name>
</gene>
<reference evidence="1 2" key="1">
    <citation type="submission" date="2020-02" db="EMBL/GenBank/DDBJ databases">
        <title>Whole Genome Shotgun Sequence of Streptomyces sp. strain CWH03.</title>
        <authorList>
            <person name="Dohra H."/>
            <person name="Kodani S."/>
            <person name="Yamamura H."/>
        </authorList>
    </citation>
    <scope>NUCLEOTIDE SEQUENCE [LARGE SCALE GENOMIC DNA]</scope>
    <source>
        <strain evidence="1 2">CWH03</strain>
    </source>
</reference>
<evidence type="ECO:0000313" key="2">
    <source>
        <dbReference type="Proteomes" id="UP000484988"/>
    </source>
</evidence>
<organism evidence="1 2">
    <name type="scientific">Streptomyces pacificus</name>
    <dbReference type="NCBI Taxonomy" id="2705029"/>
    <lineage>
        <taxon>Bacteria</taxon>
        <taxon>Bacillati</taxon>
        <taxon>Actinomycetota</taxon>
        <taxon>Actinomycetes</taxon>
        <taxon>Kitasatosporales</taxon>
        <taxon>Streptomycetaceae</taxon>
        <taxon>Streptomyces</taxon>
    </lineage>
</organism>
<dbReference type="AlphaFoldDB" id="A0A6A0AQ14"/>
<keyword evidence="2" id="KW-1185">Reference proteome</keyword>
<comment type="caution">
    <text evidence="1">The sequence shown here is derived from an EMBL/GenBank/DDBJ whole genome shotgun (WGS) entry which is preliminary data.</text>
</comment>
<proteinExistence type="predicted"/>
<dbReference type="EMBL" id="BLLG01000002">
    <property type="protein sequence ID" value="GFH34575.1"/>
    <property type="molecule type" value="Genomic_DNA"/>
</dbReference>
<evidence type="ECO:0000313" key="1">
    <source>
        <dbReference type="EMBL" id="GFH34575.1"/>
    </source>
</evidence>